<keyword evidence="6" id="KW-0456">Lyase</keyword>
<comment type="catalytic activity">
    <reaction evidence="1">
        <text>2-dehydro-3-deoxy-6-phospho-D-gluconate = D-glyceraldehyde 3-phosphate + pyruvate</text>
        <dbReference type="Rhea" id="RHEA:17089"/>
        <dbReference type="ChEBI" id="CHEBI:15361"/>
        <dbReference type="ChEBI" id="CHEBI:57569"/>
        <dbReference type="ChEBI" id="CHEBI:59776"/>
        <dbReference type="EC" id="4.1.2.14"/>
    </reaction>
</comment>
<comment type="similarity">
    <text evidence="3">Belongs to the KHG/KDPG aldolase family.</text>
</comment>
<dbReference type="InterPro" id="IPR031338">
    <property type="entry name" value="KDPG/KHG_AS_2"/>
</dbReference>
<dbReference type="PANTHER" id="PTHR30246">
    <property type="entry name" value="2-KETO-3-DEOXY-6-PHOSPHOGLUCONATE ALDOLASE"/>
    <property type="match status" value="1"/>
</dbReference>
<proteinExistence type="inferred from homology"/>
<dbReference type="CDD" id="cd00452">
    <property type="entry name" value="KDPG_aldolase"/>
    <property type="match status" value="1"/>
</dbReference>
<gene>
    <name evidence="9" type="ORF">SAMN05216289_104111</name>
</gene>
<comment type="subunit">
    <text evidence="4">Homotrimer.</text>
</comment>
<keyword evidence="7" id="KW-0704">Schiff base</keyword>
<dbReference type="GO" id="GO:0008675">
    <property type="term" value="F:2-dehydro-3-deoxy-phosphogluconate aldolase activity"/>
    <property type="evidence" value="ECO:0007669"/>
    <property type="project" value="UniProtKB-EC"/>
</dbReference>
<organism evidence="9 10">
    <name type="scientific">Dokdonella immobilis</name>
    <dbReference type="NCBI Taxonomy" id="578942"/>
    <lineage>
        <taxon>Bacteria</taxon>
        <taxon>Pseudomonadati</taxon>
        <taxon>Pseudomonadota</taxon>
        <taxon>Gammaproteobacteria</taxon>
        <taxon>Lysobacterales</taxon>
        <taxon>Rhodanobacteraceae</taxon>
        <taxon>Dokdonella</taxon>
    </lineage>
</organism>
<dbReference type="SUPFAM" id="SSF51569">
    <property type="entry name" value="Aldolase"/>
    <property type="match status" value="1"/>
</dbReference>
<name>A0A1I4W9Y4_9GAMM</name>
<evidence type="ECO:0000256" key="8">
    <source>
        <dbReference type="ARBA" id="ARBA00023277"/>
    </source>
</evidence>
<dbReference type="NCBIfam" id="NF004325">
    <property type="entry name" value="PRK05718.1"/>
    <property type="match status" value="1"/>
</dbReference>
<evidence type="ECO:0000256" key="7">
    <source>
        <dbReference type="ARBA" id="ARBA00023270"/>
    </source>
</evidence>
<dbReference type="OrthoDB" id="9805177at2"/>
<keyword evidence="10" id="KW-1185">Reference proteome</keyword>
<dbReference type="PROSITE" id="PS00160">
    <property type="entry name" value="ALDOLASE_KDPG_KHG_2"/>
    <property type="match status" value="1"/>
</dbReference>
<evidence type="ECO:0000256" key="2">
    <source>
        <dbReference type="ARBA" id="ARBA00004736"/>
    </source>
</evidence>
<dbReference type="AlphaFoldDB" id="A0A1I4W9Y4"/>
<evidence type="ECO:0000256" key="1">
    <source>
        <dbReference type="ARBA" id="ARBA00000654"/>
    </source>
</evidence>
<sequence length="219" mass="22430">MTGWTPESRLARVDELLCAAPVLPVIAIERLDDAVPLARTLVEAGLPVLEITLRSEVAIAAIRAIVRDVPGAIVGAGTVLDAAALTAVAEAGAVFAIAPGSTEALYAAAASAPIPFLPAIATASELMRGLEHGHRRFKFFPAESSGGIGALKSFGGPFADVRFCPTGGIDAAKAPAYLALPNVITVGGSWMLPKAALDTRDWKTIGDLASASAILAKRP</sequence>
<dbReference type="InterPro" id="IPR000887">
    <property type="entry name" value="Aldlse_KDPG_KHG"/>
</dbReference>
<dbReference type="PROSITE" id="PS00159">
    <property type="entry name" value="ALDOLASE_KDPG_KHG_1"/>
    <property type="match status" value="1"/>
</dbReference>
<accession>A0A1I4W9Y4</accession>
<dbReference type="Pfam" id="PF01081">
    <property type="entry name" value="Aldolase"/>
    <property type="match status" value="1"/>
</dbReference>
<reference evidence="9 10" key="1">
    <citation type="submission" date="2016-10" db="EMBL/GenBank/DDBJ databases">
        <authorList>
            <person name="de Groot N.N."/>
        </authorList>
    </citation>
    <scope>NUCLEOTIDE SEQUENCE [LARGE SCALE GENOMIC DNA]</scope>
    <source>
        <strain evidence="9 10">CGMCC 1.7659</strain>
    </source>
</reference>
<comment type="pathway">
    <text evidence="2">Carbohydrate acid metabolism; 2-dehydro-3-deoxy-D-gluconate degradation; D-glyceraldehyde 3-phosphate and pyruvate from 2-dehydro-3-deoxy-D-gluconate: step 2/2.</text>
</comment>
<evidence type="ECO:0000256" key="6">
    <source>
        <dbReference type="ARBA" id="ARBA00023239"/>
    </source>
</evidence>
<dbReference type="Gene3D" id="3.20.20.70">
    <property type="entry name" value="Aldolase class I"/>
    <property type="match status" value="1"/>
</dbReference>
<evidence type="ECO:0000256" key="5">
    <source>
        <dbReference type="ARBA" id="ARBA00013063"/>
    </source>
</evidence>
<dbReference type="InterPro" id="IPR031337">
    <property type="entry name" value="KDPG/KHG_AS_1"/>
</dbReference>
<dbReference type="EMBL" id="FOVF01000004">
    <property type="protein sequence ID" value="SFN10227.1"/>
    <property type="molecule type" value="Genomic_DNA"/>
</dbReference>
<dbReference type="PANTHER" id="PTHR30246:SF1">
    <property type="entry name" value="2-DEHYDRO-3-DEOXY-6-PHOSPHOGALACTONATE ALDOLASE-RELATED"/>
    <property type="match status" value="1"/>
</dbReference>
<dbReference type="Proteomes" id="UP000198575">
    <property type="component" value="Unassembled WGS sequence"/>
</dbReference>
<dbReference type="InterPro" id="IPR013785">
    <property type="entry name" value="Aldolase_TIM"/>
</dbReference>
<protein>
    <recommendedName>
        <fullName evidence="5">2-dehydro-3-deoxy-phosphogluconate aldolase</fullName>
        <ecNumber evidence="5">4.1.2.14</ecNumber>
    </recommendedName>
</protein>
<dbReference type="NCBIfam" id="TIGR01182">
    <property type="entry name" value="eda"/>
    <property type="match status" value="1"/>
</dbReference>
<keyword evidence="8" id="KW-0119">Carbohydrate metabolism</keyword>
<dbReference type="STRING" id="578942.SAMN05216289_104111"/>
<evidence type="ECO:0000313" key="9">
    <source>
        <dbReference type="EMBL" id="SFN10227.1"/>
    </source>
</evidence>
<dbReference type="EC" id="4.1.2.14" evidence="5"/>
<evidence type="ECO:0000256" key="4">
    <source>
        <dbReference type="ARBA" id="ARBA00011233"/>
    </source>
</evidence>
<evidence type="ECO:0000313" key="10">
    <source>
        <dbReference type="Proteomes" id="UP000198575"/>
    </source>
</evidence>
<evidence type="ECO:0000256" key="3">
    <source>
        <dbReference type="ARBA" id="ARBA00006906"/>
    </source>
</evidence>
<dbReference type="RefSeq" id="WP_092405400.1">
    <property type="nucleotide sequence ID" value="NZ_FOVF01000004.1"/>
</dbReference>